<accession>A0ABU0MPG3</accession>
<evidence type="ECO:0000313" key="2">
    <source>
        <dbReference type="Proteomes" id="UP001244552"/>
    </source>
</evidence>
<sequence length="96" mass="10736">MSADLLERARSAVTVEEKRERRPMTKAEAKWWGDLKAVLRRMPRNVELHARIGWVGIAPAGAGQAYSNKHGHADDFASTEWEGAAVKRLDGRDSHT</sequence>
<comment type="caution">
    <text evidence="1">The sequence shown here is derived from an EMBL/GenBank/DDBJ whole genome shotgun (WGS) entry which is preliminary data.</text>
</comment>
<gene>
    <name evidence="1" type="ORF">QO018_004230</name>
</gene>
<organism evidence="1 2">
    <name type="scientific">Azospirillum picis</name>
    <dbReference type="NCBI Taxonomy" id="488438"/>
    <lineage>
        <taxon>Bacteria</taxon>
        <taxon>Pseudomonadati</taxon>
        <taxon>Pseudomonadota</taxon>
        <taxon>Alphaproteobacteria</taxon>
        <taxon>Rhodospirillales</taxon>
        <taxon>Azospirillaceae</taxon>
        <taxon>Azospirillum</taxon>
    </lineage>
</organism>
<protein>
    <submittedName>
        <fullName evidence="1">Uncharacterized protein</fullName>
    </submittedName>
</protein>
<dbReference type="EMBL" id="JAUSVU010000017">
    <property type="protein sequence ID" value="MDQ0535352.1"/>
    <property type="molecule type" value="Genomic_DNA"/>
</dbReference>
<reference evidence="1 2" key="1">
    <citation type="submission" date="2023-07" db="EMBL/GenBank/DDBJ databases">
        <title>Genomic Encyclopedia of Type Strains, Phase IV (KMG-IV): sequencing the most valuable type-strain genomes for metagenomic binning, comparative biology and taxonomic classification.</title>
        <authorList>
            <person name="Goeker M."/>
        </authorList>
    </citation>
    <scope>NUCLEOTIDE SEQUENCE [LARGE SCALE GENOMIC DNA]</scope>
    <source>
        <strain evidence="1 2">DSM 19922</strain>
    </source>
</reference>
<keyword evidence="2" id="KW-1185">Reference proteome</keyword>
<proteinExistence type="predicted"/>
<dbReference type="RefSeq" id="WP_209985828.1">
    <property type="nucleotide sequence ID" value="NZ_JAGINO010000017.1"/>
</dbReference>
<evidence type="ECO:0000313" key="1">
    <source>
        <dbReference type="EMBL" id="MDQ0535352.1"/>
    </source>
</evidence>
<name>A0ABU0MPG3_9PROT</name>
<dbReference type="Proteomes" id="UP001244552">
    <property type="component" value="Unassembled WGS sequence"/>
</dbReference>